<reference evidence="3" key="1">
    <citation type="submission" date="2010-08" db="EMBL/GenBank/DDBJ databases">
        <authorList>
            <consortium name="Caenorhabditis japonica Sequencing Consortium"/>
            <person name="Wilson R.K."/>
        </authorList>
    </citation>
    <scope>NUCLEOTIDE SEQUENCE [LARGE SCALE GENOMIC DNA]</scope>
    <source>
        <strain evidence="3">DF5081</strain>
    </source>
</reference>
<name>A0A8R1ELW7_CAEJA</name>
<organism evidence="2 3">
    <name type="scientific">Caenorhabditis japonica</name>
    <dbReference type="NCBI Taxonomy" id="281687"/>
    <lineage>
        <taxon>Eukaryota</taxon>
        <taxon>Metazoa</taxon>
        <taxon>Ecdysozoa</taxon>
        <taxon>Nematoda</taxon>
        <taxon>Chromadorea</taxon>
        <taxon>Rhabditida</taxon>
        <taxon>Rhabditina</taxon>
        <taxon>Rhabditomorpha</taxon>
        <taxon>Rhabditoidea</taxon>
        <taxon>Rhabditidae</taxon>
        <taxon>Peloderinae</taxon>
        <taxon>Caenorhabditis</taxon>
    </lineage>
</organism>
<dbReference type="Proteomes" id="UP000005237">
    <property type="component" value="Unassembled WGS sequence"/>
</dbReference>
<accession>A0A8R1ELW7</accession>
<protein>
    <submittedName>
        <fullName evidence="2">Uncharacterized protein</fullName>
    </submittedName>
</protein>
<dbReference type="EnsemblMetazoa" id="CJA36749b.1">
    <property type="protein sequence ID" value="CJA36749b.1"/>
    <property type="gene ID" value="WBGene00212596"/>
</dbReference>
<evidence type="ECO:0000313" key="3">
    <source>
        <dbReference type="Proteomes" id="UP000005237"/>
    </source>
</evidence>
<evidence type="ECO:0000256" key="1">
    <source>
        <dbReference type="SAM" id="MobiDB-lite"/>
    </source>
</evidence>
<dbReference type="AlphaFoldDB" id="A0A8R1ELW7"/>
<feature type="region of interest" description="Disordered" evidence="1">
    <location>
        <begin position="93"/>
        <end position="114"/>
    </location>
</feature>
<keyword evidence="3" id="KW-1185">Reference proteome</keyword>
<proteinExistence type="predicted"/>
<reference evidence="2" key="2">
    <citation type="submission" date="2022-06" db="UniProtKB">
        <authorList>
            <consortium name="EnsemblMetazoa"/>
        </authorList>
    </citation>
    <scope>IDENTIFICATION</scope>
    <source>
        <strain evidence="2">DF5081</strain>
    </source>
</reference>
<evidence type="ECO:0000313" key="2">
    <source>
        <dbReference type="EnsemblMetazoa" id="CJA36749b.1"/>
    </source>
</evidence>
<sequence length="215" mass="24472">MRVLEKARKPVRINREIRCTSGECREKDGAPGHAWSEERSRVKLDIGIRLECKESSSDRESVCSAGDEEEQANAKYAKKQVFKKKKRSTFGKKRELAAVVSQSNAPETPPELEYVPRDNSAFLRKFERAVNGDDYYKASSDEYSLGEEEDLELFKTKPRKMILEEMKNKQKAMNGAKVCETLSQVSEDEELDVADMLRGAPPIARAEDIEDFDDI</sequence>